<dbReference type="InterPro" id="IPR012859">
    <property type="entry name" value="Pilin_N_archaeal"/>
</dbReference>
<keyword evidence="5" id="KW-1185">Reference proteome</keyword>
<reference evidence="5" key="1">
    <citation type="submission" date="2016-10" db="EMBL/GenBank/DDBJ databases">
        <authorList>
            <person name="Varghese N."/>
            <person name="Submissions S."/>
        </authorList>
    </citation>
    <scope>NUCLEOTIDE SEQUENCE [LARGE SCALE GENOMIC DNA]</scope>
    <source>
        <strain evidence="5">IBRC-M 10043</strain>
    </source>
</reference>
<keyword evidence="4" id="KW-0966">Cell projection</keyword>
<keyword evidence="2" id="KW-1133">Transmembrane helix</keyword>
<dbReference type="Proteomes" id="UP000198775">
    <property type="component" value="Unassembled WGS sequence"/>
</dbReference>
<dbReference type="RefSeq" id="WP_092657162.1">
    <property type="nucleotide sequence ID" value="NZ_FOCX01000002.1"/>
</dbReference>
<accession>A0A1H8EHL6</accession>
<evidence type="ECO:0000313" key="4">
    <source>
        <dbReference type="EMBL" id="SEN18975.1"/>
    </source>
</evidence>
<name>A0A1H8EHL6_9EURY</name>
<evidence type="ECO:0000313" key="5">
    <source>
        <dbReference type="Proteomes" id="UP000198775"/>
    </source>
</evidence>
<keyword evidence="4" id="KW-0282">Flagellum</keyword>
<sequence>MRLPRSSRAVTPVVSNVLLVAIVVVLAATISVLALGFTEETTETGPVVGQSSGTLESNGEGSDNGFVRIRHVAGDPIQTSNMEVVVDATAACGKHGRLVNLPVDGAGGNAIGENNIEGDDIFDERPPYLGGPDKSALHEPEYASGEAILFRIPNSDCPLQNGDQVTVRVVHTPTSSVVIEETLTAT</sequence>
<protein>
    <submittedName>
        <fullName evidence="4">Flagellin N-terminal-like domain-containing protein</fullName>
    </submittedName>
</protein>
<organism evidence="4 5">
    <name type="scientific">Halorientalis persicus</name>
    <dbReference type="NCBI Taxonomy" id="1367881"/>
    <lineage>
        <taxon>Archaea</taxon>
        <taxon>Methanobacteriati</taxon>
        <taxon>Methanobacteriota</taxon>
        <taxon>Stenosarchaea group</taxon>
        <taxon>Halobacteria</taxon>
        <taxon>Halobacteriales</taxon>
        <taxon>Haloarculaceae</taxon>
        <taxon>Halorientalis</taxon>
    </lineage>
</organism>
<keyword evidence="2" id="KW-0812">Transmembrane</keyword>
<evidence type="ECO:0000259" key="3">
    <source>
        <dbReference type="Pfam" id="PF07790"/>
    </source>
</evidence>
<feature type="domain" description="Archaeal Type IV pilin N-terminal" evidence="3">
    <location>
        <begin position="8"/>
        <end position="89"/>
    </location>
</feature>
<evidence type="ECO:0000256" key="2">
    <source>
        <dbReference type="SAM" id="Phobius"/>
    </source>
</evidence>
<keyword evidence="4" id="KW-0969">Cilium</keyword>
<dbReference type="AlphaFoldDB" id="A0A1H8EHL6"/>
<proteinExistence type="predicted"/>
<feature type="region of interest" description="Disordered" evidence="1">
    <location>
        <begin position="43"/>
        <end position="63"/>
    </location>
</feature>
<dbReference type="EMBL" id="FOCX01000002">
    <property type="protein sequence ID" value="SEN18975.1"/>
    <property type="molecule type" value="Genomic_DNA"/>
</dbReference>
<dbReference type="NCBIfam" id="TIGR02537">
    <property type="entry name" value="arch_flag_Nterm"/>
    <property type="match status" value="1"/>
</dbReference>
<feature type="compositionally biased region" description="Polar residues" evidence="1">
    <location>
        <begin position="49"/>
        <end position="61"/>
    </location>
</feature>
<dbReference type="OrthoDB" id="118020at2157"/>
<dbReference type="InterPro" id="IPR013373">
    <property type="entry name" value="Flagellin/pilin_N_arc"/>
</dbReference>
<keyword evidence="2" id="KW-0472">Membrane</keyword>
<gene>
    <name evidence="4" type="ORF">SAMN05216388_100215</name>
</gene>
<feature type="transmembrane region" description="Helical" evidence="2">
    <location>
        <begin position="12"/>
        <end position="37"/>
    </location>
</feature>
<dbReference type="Pfam" id="PF07790">
    <property type="entry name" value="Pilin_N"/>
    <property type="match status" value="1"/>
</dbReference>
<evidence type="ECO:0000256" key="1">
    <source>
        <dbReference type="SAM" id="MobiDB-lite"/>
    </source>
</evidence>